<organism evidence="3 4">
    <name type="scientific">Spirulina subsalsa FACHB-351</name>
    <dbReference type="NCBI Taxonomy" id="234711"/>
    <lineage>
        <taxon>Bacteria</taxon>
        <taxon>Bacillati</taxon>
        <taxon>Cyanobacteriota</taxon>
        <taxon>Cyanophyceae</taxon>
        <taxon>Spirulinales</taxon>
        <taxon>Spirulinaceae</taxon>
        <taxon>Spirulina</taxon>
    </lineage>
</organism>
<dbReference type="InterPro" id="IPR001173">
    <property type="entry name" value="Glyco_trans_2-like"/>
</dbReference>
<accession>A0ABT3L0I6</accession>
<keyword evidence="1" id="KW-1133">Transmembrane helix</keyword>
<dbReference type="InterPro" id="IPR050834">
    <property type="entry name" value="Glycosyltransf_2"/>
</dbReference>
<dbReference type="InterPro" id="IPR029044">
    <property type="entry name" value="Nucleotide-diphossugar_trans"/>
</dbReference>
<dbReference type="SUPFAM" id="SSF53448">
    <property type="entry name" value="Nucleotide-diphospho-sugar transferases"/>
    <property type="match status" value="1"/>
</dbReference>
<keyword evidence="1" id="KW-0812">Transmembrane</keyword>
<evidence type="ECO:0000259" key="2">
    <source>
        <dbReference type="Pfam" id="PF00535"/>
    </source>
</evidence>
<dbReference type="PANTHER" id="PTHR43685">
    <property type="entry name" value="GLYCOSYLTRANSFERASE"/>
    <property type="match status" value="1"/>
</dbReference>
<sequence>MRFSIVITTYNRLSLLKRAIATSLNQTVPCEVVVVDDCSSDGTQEYVTQRVAELTRQGDNRLIYHRNEQNLGHSESVNAGVYRATGDWIKGLDDDDYLALNCIEEMSRAIALRPQAVICSCRAAQVTEQEELLFITEKVGPGKAFYIPQEDIHHGMLLEAVPFGTPVQVAFRRDAFLRSGGWDSTLDANFDDIDSWVKITQFGDAIFINSCLAYRTVWTGSYNQKFSLKTRLDTHIIIKKRIYALVNQKYRSTIPSLQNIEEYLKLHWSLVALKQGKVFKAAQLSKGSTFSLMAWRLLLQRFKHENQVNFLLYPHYSTFKYSSQILLDTADYQWSCERLALLRKYIKLRWGLVAFKKGSKKQALILFSSACLSLLCWQLLFLCLFPRIVKNNITFIQEIHPNKILVLKLAKFLNDTAEQSLSNIRELQIYLKIRLIQMALESHNWLKAFQLSLPMSFSWATWRLLFKIRRLQRANNQQPIVRKLILIDVPESEG</sequence>
<evidence type="ECO:0000256" key="1">
    <source>
        <dbReference type="SAM" id="Phobius"/>
    </source>
</evidence>
<name>A0ABT3L0I6_9CYAN</name>
<dbReference type="Proteomes" id="UP001526426">
    <property type="component" value="Unassembled WGS sequence"/>
</dbReference>
<reference evidence="3 4" key="1">
    <citation type="submission" date="2021-08" db="EMBL/GenBank/DDBJ databases">
        <title>Draft genome sequence of Spirulina subsalsa with high tolerance to salinity and hype-accumulation of phycocyanin.</title>
        <authorList>
            <person name="Pei H."/>
            <person name="Jiang L."/>
        </authorList>
    </citation>
    <scope>NUCLEOTIDE SEQUENCE [LARGE SCALE GENOMIC DNA]</scope>
    <source>
        <strain evidence="3 4">FACHB-351</strain>
    </source>
</reference>
<feature type="domain" description="Glycosyltransferase 2-like" evidence="2">
    <location>
        <begin position="4"/>
        <end position="176"/>
    </location>
</feature>
<protein>
    <submittedName>
        <fullName evidence="3">Glycosyltransferase</fullName>
    </submittedName>
</protein>
<dbReference type="Pfam" id="PF00535">
    <property type="entry name" value="Glycos_transf_2"/>
    <property type="match status" value="1"/>
</dbReference>
<dbReference type="Gene3D" id="3.90.550.10">
    <property type="entry name" value="Spore Coat Polysaccharide Biosynthesis Protein SpsA, Chain A"/>
    <property type="match status" value="1"/>
</dbReference>
<feature type="transmembrane region" description="Helical" evidence="1">
    <location>
        <begin position="364"/>
        <end position="388"/>
    </location>
</feature>
<dbReference type="PANTHER" id="PTHR43685:SF2">
    <property type="entry name" value="GLYCOSYLTRANSFERASE 2-LIKE DOMAIN-CONTAINING PROTEIN"/>
    <property type="match status" value="1"/>
</dbReference>
<dbReference type="CDD" id="cd00761">
    <property type="entry name" value="Glyco_tranf_GTA_type"/>
    <property type="match status" value="1"/>
</dbReference>
<proteinExistence type="predicted"/>
<keyword evidence="4" id="KW-1185">Reference proteome</keyword>
<evidence type="ECO:0000313" key="4">
    <source>
        <dbReference type="Proteomes" id="UP001526426"/>
    </source>
</evidence>
<comment type="caution">
    <text evidence="3">The sequence shown here is derived from an EMBL/GenBank/DDBJ whole genome shotgun (WGS) entry which is preliminary data.</text>
</comment>
<dbReference type="EMBL" id="JAIHOM010000006">
    <property type="protein sequence ID" value="MCW6035023.1"/>
    <property type="molecule type" value="Genomic_DNA"/>
</dbReference>
<dbReference type="RefSeq" id="WP_265262685.1">
    <property type="nucleotide sequence ID" value="NZ_JAIHOM010000006.1"/>
</dbReference>
<keyword evidence="1" id="KW-0472">Membrane</keyword>
<gene>
    <name evidence="3" type="ORF">K4A83_01875</name>
</gene>
<evidence type="ECO:0000313" key="3">
    <source>
        <dbReference type="EMBL" id="MCW6035023.1"/>
    </source>
</evidence>